<dbReference type="InterPro" id="IPR008979">
    <property type="entry name" value="Galactose-bd-like_sf"/>
</dbReference>
<feature type="compositionally biased region" description="Pro residues" evidence="1">
    <location>
        <begin position="134"/>
        <end position="148"/>
    </location>
</feature>
<evidence type="ECO:0000313" key="4">
    <source>
        <dbReference type="EMBL" id="MCK8680590.1"/>
    </source>
</evidence>
<evidence type="ECO:0000256" key="1">
    <source>
        <dbReference type="SAM" id="MobiDB-lite"/>
    </source>
</evidence>
<sequence length="362" mass="37324">MAAGDNGAPHGGPQGASTPEDDDPFGYLYADGQAAGAQPPGQGGYGYPGPTAQPGRPRTSYNQVRAVGERQYGYPAAQSGQARGGYGYPPPAAGQAAYGQQPGYGQAPAAQPLPPQQPYGQPHPQYAAPETYPGGPPNRPAPQGPPPGRGGRRGPNTKGLLIGAIAVVLVVVAGITVALLTNGSDKDKAGEQAAQPSTAPEKPGDTSPTAEPSPSGSKAEEPAELPKQDAATLQLGAPAQLGTDTPGAQGVNGAYVMFNGTGGSASWSAKVPEDGEYTLYITYSVPGKDAKTSLTVNGEQPRGINMKNFAHAKEGDWEKGWTRTYSYVNLKKGDNTLKMSCEQGDTCDAYMDQVWLVEGRVE</sequence>
<dbReference type="RefSeq" id="WP_248636404.1">
    <property type="nucleotide sequence ID" value="NZ_JALPTH010000028.1"/>
</dbReference>
<keyword evidence="2" id="KW-1133">Transmembrane helix</keyword>
<evidence type="ECO:0000256" key="2">
    <source>
        <dbReference type="SAM" id="Phobius"/>
    </source>
</evidence>
<dbReference type="SUPFAM" id="SSF49785">
    <property type="entry name" value="Galactose-binding domain-like"/>
    <property type="match status" value="1"/>
</dbReference>
<name>A0ABT0IGY4_9ACTN</name>
<keyword evidence="5" id="KW-1185">Reference proteome</keyword>
<protein>
    <submittedName>
        <fullName evidence="4">Carbohydrate-binding protein</fullName>
    </submittedName>
</protein>
<keyword evidence="2" id="KW-0812">Transmembrane</keyword>
<keyword evidence="2" id="KW-0472">Membrane</keyword>
<evidence type="ECO:0000259" key="3">
    <source>
        <dbReference type="PROSITE" id="PS51175"/>
    </source>
</evidence>
<feature type="compositionally biased region" description="Low complexity" evidence="1">
    <location>
        <begin position="93"/>
        <end position="110"/>
    </location>
</feature>
<evidence type="ECO:0000313" key="5">
    <source>
        <dbReference type="Proteomes" id="UP001522868"/>
    </source>
</evidence>
<dbReference type="Gene3D" id="2.60.120.260">
    <property type="entry name" value="Galactose-binding domain-like"/>
    <property type="match status" value="1"/>
</dbReference>
<gene>
    <name evidence="4" type="ORF">M1O15_24975</name>
</gene>
<dbReference type="InterPro" id="IPR005084">
    <property type="entry name" value="CBM6"/>
</dbReference>
<organism evidence="4 5">
    <name type="scientific">Streptomyces lichenis</name>
    <dbReference type="NCBI Taxonomy" id="2306967"/>
    <lineage>
        <taxon>Bacteria</taxon>
        <taxon>Bacillati</taxon>
        <taxon>Actinomycetota</taxon>
        <taxon>Actinomycetes</taxon>
        <taxon>Kitasatosporales</taxon>
        <taxon>Streptomycetaceae</taxon>
        <taxon>Streptomyces</taxon>
    </lineage>
</organism>
<feature type="compositionally biased region" description="Low complexity" evidence="1">
    <location>
        <begin position="118"/>
        <end position="129"/>
    </location>
</feature>
<feature type="region of interest" description="Disordered" evidence="1">
    <location>
        <begin position="1"/>
        <end position="156"/>
    </location>
</feature>
<dbReference type="EMBL" id="JALPTH010000028">
    <property type="protein sequence ID" value="MCK8680590.1"/>
    <property type="molecule type" value="Genomic_DNA"/>
</dbReference>
<comment type="caution">
    <text evidence="4">The sequence shown here is derived from an EMBL/GenBank/DDBJ whole genome shotgun (WGS) entry which is preliminary data.</text>
</comment>
<dbReference type="PROSITE" id="PS51175">
    <property type="entry name" value="CBM6"/>
    <property type="match status" value="1"/>
</dbReference>
<feature type="domain" description="CBM6" evidence="3">
    <location>
        <begin position="226"/>
        <end position="357"/>
    </location>
</feature>
<reference evidence="4 5" key="1">
    <citation type="submission" date="2022-04" db="EMBL/GenBank/DDBJ databases">
        <title>Streptomyces sp. nov. LCR6-01 isolated from Lichen of Dirinaria sp.</title>
        <authorList>
            <person name="Kanchanasin P."/>
            <person name="Tanasupawat S."/>
            <person name="Phongsopitanun W."/>
        </authorList>
    </citation>
    <scope>NUCLEOTIDE SEQUENCE [LARGE SCALE GENOMIC DNA]</scope>
    <source>
        <strain evidence="4 5">LCR6-01</strain>
    </source>
</reference>
<accession>A0ABT0IGY4</accession>
<feature type="transmembrane region" description="Helical" evidence="2">
    <location>
        <begin position="159"/>
        <end position="180"/>
    </location>
</feature>
<feature type="compositionally biased region" description="Polar residues" evidence="1">
    <location>
        <begin position="206"/>
        <end position="216"/>
    </location>
</feature>
<proteinExistence type="predicted"/>
<dbReference type="Proteomes" id="UP001522868">
    <property type="component" value="Unassembled WGS sequence"/>
</dbReference>
<feature type="compositionally biased region" description="Basic and acidic residues" evidence="1">
    <location>
        <begin position="218"/>
        <end position="227"/>
    </location>
</feature>
<feature type="region of interest" description="Disordered" evidence="1">
    <location>
        <begin position="186"/>
        <end position="227"/>
    </location>
</feature>